<dbReference type="AlphaFoldDB" id="A0A1D2NGQ7"/>
<dbReference type="OrthoDB" id="2448405at2759"/>
<protein>
    <submittedName>
        <fullName evidence="1">Protein Skeletor, isoforms B/C</fullName>
    </submittedName>
</protein>
<accession>A0A1D2NGQ7</accession>
<evidence type="ECO:0000313" key="1">
    <source>
        <dbReference type="EMBL" id="ODN04427.1"/>
    </source>
</evidence>
<name>A0A1D2NGQ7_ORCCI</name>
<proteinExistence type="predicted"/>
<dbReference type="Proteomes" id="UP000094527">
    <property type="component" value="Unassembled WGS sequence"/>
</dbReference>
<reference evidence="1 2" key="1">
    <citation type="journal article" date="2016" name="Genome Biol. Evol.">
        <title>Gene Family Evolution Reflects Adaptation to Soil Environmental Stressors in the Genome of the Collembolan Orchesella cincta.</title>
        <authorList>
            <person name="Faddeeva-Vakhrusheva A."/>
            <person name="Derks M.F."/>
            <person name="Anvar S.Y."/>
            <person name="Agamennone V."/>
            <person name="Suring W."/>
            <person name="Smit S."/>
            <person name="van Straalen N.M."/>
            <person name="Roelofs D."/>
        </authorList>
    </citation>
    <scope>NUCLEOTIDE SEQUENCE [LARGE SCALE GENOMIC DNA]</scope>
    <source>
        <tissue evidence="1">Mixed pool</tissue>
    </source>
</reference>
<comment type="caution">
    <text evidence="1">The sequence shown here is derived from an EMBL/GenBank/DDBJ whole genome shotgun (WGS) entry which is preliminary data.</text>
</comment>
<evidence type="ECO:0000313" key="2">
    <source>
        <dbReference type="Proteomes" id="UP000094527"/>
    </source>
</evidence>
<gene>
    <name evidence="1" type="ORF">Ocin01_02243</name>
</gene>
<dbReference type="EMBL" id="LJIJ01000043">
    <property type="protein sequence ID" value="ODN04427.1"/>
    <property type="molecule type" value="Genomic_DNA"/>
</dbReference>
<sequence length="151" mass="16495">MEKVQRLGSMDSCAGSKGVYTSDSNFVTLPYPDDSCDRLKPGKRYTDEDVTLILPMSINLFETIGIFCYQYCHNFGHIRIPNDLNVPAAPSSLLAVGNCTKPNYGACKLGDTRNGQLEPDCTAGAGNMLPNLLMTICGIYFIRLIVTSQSN</sequence>
<organism evidence="1 2">
    <name type="scientific">Orchesella cincta</name>
    <name type="common">Springtail</name>
    <name type="synonym">Podura cincta</name>
    <dbReference type="NCBI Taxonomy" id="48709"/>
    <lineage>
        <taxon>Eukaryota</taxon>
        <taxon>Metazoa</taxon>
        <taxon>Ecdysozoa</taxon>
        <taxon>Arthropoda</taxon>
        <taxon>Hexapoda</taxon>
        <taxon>Collembola</taxon>
        <taxon>Entomobryomorpha</taxon>
        <taxon>Entomobryoidea</taxon>
        <taxon>Orchesellidae</taxon>
        <taxon>Orchesellinae</taxon>
        <taxon>Orchesella</taxon>
    </lineage>
</organism>
<keyword evidence="2" id="KW-1185">Reference proteome</keyword>